<feature type="compositionally biased region" description="Basic and acidic residues" evidence="1">
    <location>
        <begin position="243"/>
        <end position="260"/>
    </location>
</feature>
<feature type="compositionally biased region" description="Low complexity" evidence="1">
    <location>
        <begin position="155"/>
        <end position="164"/>
    </location>
</feature>
<feature type="region of interest" description="Disordered" evidence="1">
    <location>
        <begin position="240"/>
        <end position="260"/>
    </location>
</feature>
<reference evidence="2" key="1">
    <citation type="journal article" date="2020" name="Stud. Mycol.">
        <title>101 Dothideomycetes genomes: a test case for predicting lifestyles and emergence of pathogens.</title>
        <authorList>
            <person name="Haridas S."/>
            <person name="Albert R."/>
            <person name="Binder M."/>
            <person name="Bloem J."/>
            <person name="Labutti K."/>
            <person name="Salamov A."/>
            <person name="Andreopoulos B."/>
            <person name="Baker S."/>
            <person name="Barry K."/>
            <person name="Bills G."/>
            <person name="Bluhm B."/>
            <person name="Cannon C."/>
            <person name="Castanera R."/>
            <person name="Culley D."/>
            <person name="Daum C."/>
            <person name="Ezra D."/>
            <person name="Gonzalez J."/>
            <person name="Henrissat B."/>
            <person name="Kuo A."/>
            <person name="Liang C."/>
            <person name="Lipzen A."/>
            <person name="Lutzoni F."/>
            <person name="Magnuson J."/>
            <person name="Mondo S."/>
            <person name="Nolan M."/>
            <person name="Ohm R."/>
            <person name="Pangilinan J."/>
            <person name="Park H.-J."/>
            <person name="Ramirez L."/>
            <person name="Alfaro M."/>
            <person name="Sun H."/>
            <person name="Tritt A."/>
            <person name="Yoshinaga Y."/>
            <person name="Zwiers L.-H."/>
            <person name="Turgeon B."/>
            <person name="Goodwin S."/>
            <person name="Spatafora J."/>
            <person name="Crous P."/>
            <person name="Grigoriev I."/>
        </authorList>
    </citation>
    <scope>NUCLEOTIDE SEQUENCE</scope>
    <source>
        <strain evidence="2">CBS 207.26</strain>
    </source>
</reference>
<feature type="compositionally biased region" description="Polar residues" evidence="1">
    <location>
        <begin position="16"/>
        <end position="25"/>
    </location>
</feature>
<feature type="compositionally biased region" description="Polar residues" evidence="1">
    <location>
        <begin position="165"/>
        <end position="176"/>
    </location>
</feature>
<feature type="compositionally biased region" description="Polar residues" evidence="1">
    <location>
        <begin position="289"/>
        <end position="299"/>
    </location>
</feature>
<feature type="compositionally biased region" description="Polar residues" evidence="1">
    <location>
        <begin position="958"/>
        <end position="972"/>
    </location>
</feature>
<keyword evidence="3" id="KW-1185">Reference proteome</keyword>
<accession>A0A6A6DGJ2</accession>
<dbReference type="AlphaFoldDB" id="A0A6A6DGJ2"/>
<gene>
    <name evidence="2" type="ORF">K469DRAFT_398977</name>
</gene>
<feature type="compositionally biased region" description="Basic residues" evidence="1">
    <location>
        <begin position="602"/>
        <end position="611"/>
    </location>
</feature>
<feature type="region of interest" description="Disordered" evidence="1">
    <location>
        <begin position="155"/>
        <end position="211"/>
    </location>
</feature>
<feature type="region of interest" description="Disordered" evidence="1">
    <location>
        <begin position="452"/>
        <end position="502"/>
    </location>
</feature>
<dbReference type="EMBL" id="ML994703">
    <property type="protein sequence ID" value="KAF2176706.1"/>
    <property type="molecule type" value="Genomic_DNA"/>
</dbReference>
<feature type="region of interest" description="Disordered" evidence="1">
    <location>
        <begin position="1"/>
        <end position="36"/>
    </location>
</feature>
<evidence type="ECO:0000256" key="1">
    <source>
        <dbReference type="SAM" id="MobiDB-lite"/>
    </source>
</evidence>
<evidence type="ECO:0000313" key="2">
    <source>
        <dbReference type="EMBL" id="KAF2176706.1"/>
    </source>
</evidence>
<protein>
    <submittedName>
        <fullName evidence="2">Uncharacterized protein</fullName>
    </submittedName>
</protein>
<feature type="region of interest" description="Disordered" evidence="1">
    <location>
        <begin position="664"/>
        <end position="714"/>
    </location>
</feature>
<feature type="region of interest" description="Disordered" evidence="1">
    <location>
        <begin position="275"/>
        <end position="367"/>
    </location>
</feature>
<evidence type="ECO:0000313" key="3">
    <source>
        <dbReference type="Proteomes" id="UP000800200"/>
    </source>
</evidence>
<proteinExistence type="predicted"/>
<sequence>MGNAQSAGHHNRLSKPKTNTNSPFTTPKIDSPSSVTSRYADLSIKDRLQLKEQLTSPIETDFGSGFSSDEDYAIGELATHVQVRLSNLSRSNSVASHIANAPTSSAKLASLPGSKLSLVSNAQHVDLDTAIKILQEVRKNATPEDLAALHQALLPSAPSSSPASNQGLNRKTSVINRSSSSLIRRRSLAATPGLATRCSPTQPSRKSSIRWGTLQAEPREQKWRVEMMGSSPLTRLAALDLADDGRESPTPRAKTPGDMDYSHLGSLKLGSLVVTNGAPSPAPSAVSRKVTQPVSNPDASQEEDYFTASEGCSSPVKWMPPLKGRRHARSKSSVLPLSSPPRRELRLSDRTPKAKTTSGCDSPLKTEMRTPYYYDSSEREPMKLRLRVVNKSADTLARDYAAELPASPFVNRKDSCVEHHDEGFRESFSDDALSFREEAFRILDGTIFSDLSSDSDPAKPAVQPTCRDDSTRGKNRRPTPKKADSGYSSGGSFRVSQRAEKAMAEGTFPTISQKASIMADFQKHGNDSDSDDEKSLYTFEQMLSLPISQKPLPALPIDETLEKKPTLLQLSEPASSYIHSSPSPVTPKSVSSHFTVDSKASTQKRLRKRRPSSQNLPVVQSCQPIAEGSIPNVPVHIRDKFTRRLSESPAMECLTQTYTSSARTNCNESVTDSPAIVPIQFPSPSATPLSRPRRETRSQTERPPTPPHGIRRSLSLFRNRPAAAEKKQGSGQQDDHATSVVDLGTVASTLGRSPYDVAMPVVLAKTVTSPTHPHQLGNALPRAKSMVNMDARTAAKLARIRSKDCALLGPEMSRRPKSYHDLNLEMGEASTPRRRPRSYHDLNLEAGEAIASKRRPHRIYTDIPPVPTIEPNRLSLVRSSTPRADEDLTTTQTKAGPNFRARSTGRGPVVSQLVDKYDKYGQKRLEPKQQNWESHARLWSQRRISIGEGLRQHAEVPQASSSMRDQRASSQPPEDIVYGRYSGGLDYGYEHGFGIGGSAGMRQLHSAASRKSMHFSNQFGVDLSDVPVFVQRR</sequence>
<name>A0A6A6DGJ2_9PEZI</name>
<dbReference type="OrthoDB" id="5341904at2759"/>
<feature type="region of interest" description="Disordered" evidence="1">
    <location>
        <begin position="574"/>
        <end position="618"/>
    </location>
</feature>
<feature type="compositionally biased region" description="Low complexity" evidence="1">
    <location>
        <begin position="580"/>
        <end position="592"/>
    </location>
</feature>
<feature type="compositionally biased region" description="Basic and acidic residues" evidence="1">
    <location>
        <begin position="341"/>
        <end position="352"/>
    </location>
</feature>
<feature type="region of interest" description="Disordered" evidence="1">
    <location>
        <begin position="879"/>
        <end position="905"/>
    </location>
</feature>
<feature type="compositionally biased region" description="Polar residues" evidence="1">
    <location>
        <begin position="486"/>
        <end position="495"/>
    </location>
</feature>
<feature type="region of interest" description="Disordered" evidence="1">
    <location>
        <begin position="951"/>
        <end position="975"/>
    </location>
</feature>
<organism evidence="2 3">
    <name type="scientific">Zopfia rhizophila CBS 207.26</name>
    <dbReference type="NCBI Taxonomy" id="1314779"/>
    <lineage>
        <taxon>Eukaryota</taxon>
        <taxon>Fungi</taxon>
        <taxon>Dikarya</taxon>
        <taxon>Ascomycota</taxon>
        <taxon>Pezizomycotina</taxon>
        <taxon>Dothideomycetes</taxon>
        <taxon>Dothideomycetes incertae sedis</taxon>
        <taxon>Zopfiaceae</taxon>
        <taxon>Zopfia</taxon>
    </lineage>
</organism>
<dbReference type="Proteomes" id="UP000800200">
    <property type="component" value="Unassembled WGS sequence"/>
</dbReference>